<dbReference type="SUPFAM" id="SSF75471">
    <property type="entry name" value="YhbY-like"/>
    <property type="match status" value="1"/>
</dbReference>
<feature type="domain" description="CRM" evidence="4">
    <location>
        <begin position="187"/>
        <end position="286"/>
    </location>
</feature>
<feature type="compositionally biased region" description="Basic and acidic residues" evidence="3">
    <location>
        <begin position="131"/>
        <end position="141"/>
    </location>
</feature>
<evidence type="ECO:0000256" key="1">
    <source>
        <dbReference type="ARBA" id="ARBA00022884"/>
    </source>
</evidence>
<evidence type="ECO:0000256" key="3">
    <source>
        <dbReference type="SAM" id="MobiDB-lite"/>
    </source>
</evidence>
<proteinExistence type="predicted"/>
<dbReference type="RefSeq" id="XP_060676327.1">
    <property type="nucleotide sequence ID" value="XM_060820344.1"/>
</dbReference>
<evidence type="ECO:0000256" key="2">
    <source>
        <dbReference type="PROSITE-ProRule" id="PRU00626"/>
    </source>
</evidence>
<keyword evidence="5" id="KW-1185">Reference proteome</keyword>
<feature type="compositionally biased region" description="Acidic residues" evidence="3">
    <location>
        <begin position="142"/>
        <end position="156"/>
    </location>
</feature>
<feature type="region of interest" description="Disordered" evidence="3">
    <location>
        <begin position="305"/>
        <end position="325"/>
    </location>
</feature>
<dbReference type="PANTHER" id="PTHR47714:SF1">
    <property type="entry name" value="RNA-BINDING CRS1 _ YHBY (CRM) DOMAIN PROTEIN"/>
    <property type="match status" value="1"/>
</dbReference>
<name>A0ABM4AHX0_ZIZJJ</name>
<dbReference type="InterPro" id="IPR001890">
    <property type="entry name" value="RNA-binding_CRM"/>
</dbReference>
<sequence length="325" mass="36239">MWQKPFKEALENAKQRKMAAATPSSHLLIQHLLHRPPSKPSASPPTPSSFFSYFLKPQLVISDSNSINPSCQSPLCSFPTTGSNSTAPIFSSLPRFPCRSHLSSNSLTLPLSPSLINASHQSYSVSLEKEAQELELENKDHEEDEEEKEEEEDELEIEVKSENLDSVEDSHMSLDSLRPNGNGVKLPNLTVKEKKELASYAHSLGKKLKCQLVGKSGVTANVATSFIETLEANELLKIKIHRTCPGELDDVVKQLEESTGSVVVGQIGRVVILYRPSLSKLQAEEKRRQARKIFVRRKLNYKSLMPTKEARPRLSSRGRRGSSRV</sequence>
<evidence type="ECO:0000313" key="5">
    <source>
        <dbReference type="Proteomes" id="UP001652623"/>
    </source>
</evidence>
<evidence type="ECO:0000259" key="4">
    <source>
        <dbReference type="PROSITE" id="PS51295"/>
    </source>
</evidence>
<accession>A0ABM4AHX0</accession>
<dbReference type="PANTHER" id="PTHR47714">
    <property type="entry name" value="CRS1/YHBY DOMAIN CONTAINING PROTEIN, EXPRESSED"/>
    <property type="match status" value="1"/>
</dbReference>
<dbReference type="SMART" id="SM01103">
    <property type="entry name" value="CRS1_YhbY"/>
    <property type="match status" value="1"/>
</dbReference>
<feature type="region of interest" description="Disordered" evidence="3">
    <location>
        <begin position="131"/>
        <end position="157"/>
    </location>
</feature>
<dbReference type="Gene3D" id="3.30.110.60">
    <property type="entry name" value="YhbY-like"/>
    <property type="match status" value="1"/>
</dbReference>
<reference evidence="6" key="1">
    <citation type="submission" date="2025-08" db="UniProtKB">
        <authorList>
            <consortium name="RefSeq"/>
        </authorList>
    </citation>
    <scope>IDENTIFICATION</scope>
    <source>
        <tissue evidence="6">Seedling</tissue>
    </source>
</reference>
<evidence type="ECO:0000313" key="6">
    <source>
        <dbReference type="RefSeq" id="XP_060676327.1"/>
    </source>
</evidence>
<dbReference type="PROSITE" id="PS51295">
    <property type="entry name" value="CRM"/>
    <property type="match status" value="1"/>
</dbReference>
<dbReference type="GeneID" id="107426574"/>
<feature type="compositionally biased region" description="Basic residues" evidence="3">
    <location>
        <begin position="314"/>
        <end position="325"/>
    </location>
</feature>
<dbReference type="InterPro" id="IPR035920">
    <property type="entry name" value="YhbY-like_sf"/>
</dbReference>
<dbReference type="Proteomes" id="UP001652623">
    <property type="component" value="Chromosome 9"/>
</dbReference>
<protein>
    <submittedName>
        <fullName evidence="6">Uncharacterized protein LOC107426574 isoform X1</fullName>
    </submittedName>
</protein>
<gene>
    <name evidence="6" type="primary">LOC107426574</name>
</gene>
<organism evidence="5 6">
    <name type="scientific">Ziziphus jujuba</name>
    <name type="common">Chinese jujube</name>
    <name type="synonym">Ziziphus sativa</name>
    <dbReference type="NCBI Taxonomy" id="326968"/>
    <lineage>
        <taxon>Eukaryota</taxon>
        <taxon>Viridiplantae</taxon>
        <taxon>Streptophyta</taxon>
        <taxon>Embryophyta</taxon>
        <taxon>Tracheophyta</taxon>
        <taxon>Spermatophyta</taxon>
        <taxon>Magnoliopsida</taxon>
        <taxon>eudicotyledons</taxon>
        <taxon>Gunneridae</taxon>
        <taxon>Pentapetalae</taxon>
        <taxon>rosids</taxon>
        <taxon>fabids</taxon>
        <taxon>Rosales</taxon>
        <taxon>Rhamnaceae</taxon>
        <taxon>Paliureae</taxon>
        <taxon>Ziziphus</taxon>
    </lineage>
</organism>
<dbReference type="Pfam" id="PF01985">
    <property type="entry name" value="CRS1_YhbY"/>
    <property type="match status" value="1"/>
</dbReference>
<keyword evidence="1 2" id="KW-0694">RNA-binding</keyword>